<proteinExistence type="predicted"/>
<name>A0A411AVY4_9CAUD</name>
<organism evidence="1 2">
    <name type="scientific">Pantoea phage vB_PagM_LIET2</name>
    <dbReference type="NCBI Taxonomy" id="2508071"/>
    <lineage>
        <taxon>Viruses</taxon>
        <taxon>Duplodnaviria</taxon>
        <taxon>Heunggongvirae</taxon>
        <taxon>Uroviricota</taxon>
        <taxon>Caudoviricetes</taxon>
        <taxon>Lietduovirus</taxon>
        <taxon>Lietduovirus LIET2</taxon>
    </lineage>
</organism>
<dbReference type="EMBL" id="MK388689">
    <property type="protein sequence ID" value="QAX92261.1"/>
    <property type="molecule type" value="Genomic_DNA"/>
</dbReference>
<evidence type="ECO:0000313" key="1">
    <source>
        <dbReference type="EMBL" id="QAX92261.1"/>
    </source>
</evidence>
<accession>A0A411AVY4</accession>
<reference evidence="1 2" key="1">
    <citation type="submission" date="2019-01" db="EMBL/GenBank/DDBJ databases">
        <title>Complete genome sequence of Pantoea phage vB_PagM_LIET2.</title>
        <authorList>
            <person name="Truncaite L."/>
            <person name="Simoliuniene M."/>
            <person name="Kazlauskas D."/>
            <person name="Meskys R."/>
            <person name="Simoliunas E."/>
        </authorList>
    </citation>
    <scope>NUCLEOTIDE SEQUENCE [LARGE SCALE GENOMIC DNA]</scope>
</reference>
<protein>
    <submittedName>
        <fullName evidence="1">Uncharacterized protein</fullName>
    </submittedName>
</protein>
<sequence length="80" mass="8769">MILTKEEKAWVKKVNKALAECPSDRLRFFTIGDPDIFIANNDTASEWDVDGCDPLQSASRHGSTAIEVIRFPTGVEGVCG</sequence>
<keyword evidence="2" id="KW-1185">Reference proteome</keyword>
<gene>
    <name evidence="1" type="ORF">LIET2_gp009</name>
</gene>
<evidence type="ECO:0000313" key="2">
    <source>
        <dbReference type="Proteomes" id="UP000289486"/>
    </source>
</evidence>
<dbReference type="Proteomes" id="UP000289486">
    <property type="component" value="Segment"/>
</dbReference>